<dbReference type="AlphaFoldDB" id="A0A1I3UF45"/>
<dbReference type="Pfam" id="PF00848">
    <property type="entry name" value="Ring_hydroxyl_A"/>
    <property type="match status" value="1"/>
</dbReference>
<dbReference type="PROSITE" id="PS51296">
    <property type="entry name" value="RIESKE"/>
    <property type="match status" value="1"/>
</dbReference>
<dbReference type="SUPFAM" id="SSF55961">
    <property type="entry name" value="Bet v1-like"/>
    <property type="match status" value="1"/>
</dbReference>
<comment type="cofactor">
    <cofactor evidence="1">
        <name>Fe cation</name>
        <dbReference type="ChEBI" id="CHEBI:24875"/>
    </cofactor>
</comment>
<feature type="domain" description="Rieske" evidence="7">
    <location>
        <begin position="43"/>
        <end position="149"/>
    </location>
</feature>
<dbReference type="InterPro" id="IPR036922">
    <property type="entry name" value="Rieske_2Fe-2S_sf"/>
</dbReference>
<dbReference type="STRING" id="588602.SAMN04487991_3015"/>
<keyword evidence="2" id="KW-0001">2Fe-2S</keyword>
<keyword evidence="4" id="KW-0560">Oxidoreductase</keyword>
<proteinExistence type="predicted"/>
<evidence type="ECO:0000256" key="6">
    <source>
        <dbReference type="ARBA" id="ARBA00023014"/>
    </source>
</evidence>
<sequence length="429" mass="48717">MANTLNIQELVDRREAYKSLEAPFYTSQEVLDLDLEVIFKNHWIFAAVEPELPEPGDCITVEIGNVSVLLLRGDDEEIRGFHNVCRHRGAKLIDEKSTTIGNIVCRYHGWTYNEDGELILAEHMGKDFDKSCHNLRTVHVRSIAGLIFICLAEEPPADFDEMATTMAKYIAPHDIANTKVAFQSELIEEGNWKLTLENNRECYHCEGNHPQLTVPLSEFGFGFSPDELDERRSEDVAKYAKDIEENHARWEACGLPSAEEEHLADVTGYRTMRLPLMWEGESHTVDTKVACKKLLGNFSRETTGAKLGGLSFWTHPNSWHHFMSDHIVTFSVLPLSPGRTLVRTTWLVNKDAIEGEDYNLENLTQVWTHTNQQDADLVRLAQLGAEMPGYQPGPYSPYTEPHVESFAAWYIERLKSHFAGDKKVQVAAE</sequence>
<dbReference type="PANTHER" id="PTHR43756:SF5">
    <property type="entry name" value="CHOLINE MONOOXYGENASE, CHLOROPLASTIC"/>
    <property type="match status" value="1"/>
</dbReference>
<keyword evidence="9" id="KW-1185">Reference proteome</keyword>
<reference evidence="9" key="1">
    <citation type="submission" date="2016-10" db="EMBL/GenBank/DDBJ databases">
        <authorList>
            <person name="Varghese N."/>
            <person name="Submissions S."/>
        </authorList>
    </citation>
    <scope>NUCLEOTIDE SEQUENCE [LARGE SCALE GENOMIC DNA]</scope>
    <source>
        <strain evidence="9">DSM 26471</strain>
    </source>
</reference>
<dbReference type="InterPro" id="IPR017941">
    <property type="entry name" value="Rieske_2Fe-2S"/>
</dbReference>
<evidence type="ECO:0000259" key="7">
    <source>
        <dbReference type="PROSITE" id="PS51296"/>
    </source>
</evidence>
<evidence type="ECO:0000256" key="2">
    <source>
        <dbReference type="ARBA" id="ARBA00022714"/>
    </source>
</evidence>
<keyword evidence="3" id="KW-0479">Metal-binding</keyword>
<dbReference type="CDD" id="cd03469">
    <property type="entry name" value="Rieske_RO_Alpha_N"/>
    <property type="match status" value="1"/>
</dbReference>
<evidence type="ECO:0000313" key="8">
    <source>
        <dbReference type="EMBL" id="SFJ81323.1"/>
    </source>
</evidence>
<dbReference type="InterPro" id="IPR001663">
    <property type="entry name" value="Rng_hydr_dOase-A"/>
</dbReference>
<keyword evidence="5" id="KW-0408">Iron</keyword>
<organism evidence="8 9">
    <name type="scientific">Celeribacter neptunius</name>
    <dbReference type="NCBI Taxonomy" id="588602"/>
    <lineage>
        <taxon>Bacteria</taxon>
        <taxon>Pseudomonadati</taxon>
        <taxon>Pseudomonadota</taxon>
        <taxon>Alphaproteobacteria</taxon>
        <taxon>Rhodobacterales</taxon>
        <taxon>Roseobacteraceae</taxon>
        <taxon>Celeribacter</taxon>
    </lineage>
</organism>
<dbReference type="EMBL" id="FORH01000006">
    <property type="protein sequence ID" value="SFJ81323.1"/>
    <property type="molecule type" value="Genomic_DNA"/>
</dbReference>
<dbReference type="SUPFAM" id="SSF50022">
    <property type="entry name" value="ISP domain"/>
    <property type="match status" value="1"/>
</dbReference>
<dbReference type="Pfam" id="PF00355">
    <property type="entry name" value="Rieske"/>
    <property type="match status" value="1"/>
</dbReference>
<dbReference type="CDD" id="cd08884">
    <property type="entry name" value="RHO_alpha_C_GbcA-like"/>
    <property type="match status" value="1"/>
</dbReference>
<dbReference type="Gene3D" id="3.90.380.10">
    <property type="entry name" value="Naphthalene 1,2-dioxygenase Alpha Subunit, Chain A, domain 1"/>
    <property type="match status" value="1"/>
</dbReference>
<dbReference type="Proteomes" id="UP000199630">
    <property type="component" value="Unassembled WGS sequence"/>
</dbReference>
<keyword evidence="6" id="KW-0411">Iron-sulfur</keyword>
<evidence type="ECO:0000256" key="4">
    <source>
        <dbReference type="ARBA" id="ARBA00023002"/>
    </source>
</evidence>
<name>A0A1I3UF45_9RHOB</name>
<evidence type="ECO:0000256" key="5">
    <source>
        <dbReference type="ARBA" id="ARBA00023004"/>
    </source>
</evidence>
<dbReference type="PANTHER" id="PTHR43756">
    <property type="entry name" value="CHOLINE MONOOXYGENASE, CHLOROPLASTIC"/>
    <property type="match status" value="1"/>
</dbReference>
<dbReference type="Gene3D" id="2.102.10.10">
    <property type="entry name" value="Rieske [2Fe-2S] iron-sulphur domain"/>
    <property type="match status" value="1"/>
</dbReference>
<gene>
    <name evidence="8" type="ORF">SAMN04487991_3015</name>
</gene>
<evidence type="ECO:0000256" key="3">
    <source>
        <dbReference type="ARBA" id="ARBA00022723"/>
    </source>
</evidence>
<dbReference type="GO" id="GO:0005506">
    <property type="term" value="F:iron ion binding"/>
    <property type="evidence" value="ECO:0007669"/>
    <property type="project" value="InterPro"/>
</dbReference>
<evidence type="ECO:0000313" key="9">
    <source>
        <dbReference type="Proteomes" id="UP000199630"/>
    </source>
</evidence>
<dbReference type="GO" id="GO:0016491">
    <property type="term" value="F:oxidoreductase activity"/>
    <property type="evidence" value="ECO:0007669"/>
    <property type="project" value="UniProtKB-KW"/>
</dbReference>
<accession>A0A1I3UF45</accession>
<dbReference type="InterPro" id="IPR015879">
    <property type="entry name" value="Ring_hydroxy_dOase_asu_C_dom"/>
</dbReference>
<dbReference type="OrthoDB" id="7456916at2"/>
<dbReference type="RefSeq" id="WP_090061533.1">
    <property type="nucleotide sequence ID" value="NZ_FORH01000006.1"/>
</dbReference>
<dbReference type="GO" id="GO:0051537">
    <property type="term" value="F:2 iron, 2 sulfur cluster binding"/>
    <property type="evidence" value="ECO:0007669"/>
    <property type="project" value="UniProtKB-KW"/>
</dbReference>
<dbReference type="PRINTS" id="PR00090">
    <property type="entry name" value="RNGDIOXGNASE"/>
</dbReference>
<evidence type="ECO:0000256" key="1">
    <source>
        <dbReference type="ARBA" id="ARBA00001962"/>
    </source>
</evidence>
<protein>
    <submittedName>
        <fullName evidence="8">Rieske 2Fe-2S family protein</fullName>
    </submittedName>
</protein>